<dbReference type="Proteomes" id="UP000032749">
    <property type="component" value="Chromosome"/>
</dbReference>
<dbReference type="KEGG" id="oai:OLEAN_C03880"/>
<dbReference type="EMBL" id="FO203512">
    <property type="protein sequence ID" value="CCK74564.1"/>
    <property type="molecule type" value="Genomic_DNA"/>
</dbReference>
<protein>
    <submittedName>
        <fullName evidence="1">Uncharacterized protein</fullName>
    </submittedName>
</protein>
<proteinExistence type="predicted"/>
<dbReference type="OrthoDB" id="6121520at2"/>
<sequence length="83" mass="8555">MNIGSTSGSSFSIATAGVQQNSEQVKQAAQQVVEATTARPAQGTVEVTDALVKLKEGEQGVQLNAKVLEAADKQIGSLLDIKA</sequence>
<dbReference type="HOGENOM" id="CLU_179399_2_0_6"/>
<evidence type="ECO:0000313" key="2">
    <source>
        <dbReference type="Proteomes" id="UP000032749"/>
    </source>
</evidence>
<reference evidence="1 2" key="1">
    <citation type="journal article" date="2013" name="Nat. Commun.">
        <title>Genome sequence and functional genomic analysis of the oil-degrading bacterium Oleispira antarctica.</title>
        <authorList>
            <person name="Kube M."/>
            <person name="Chernikova T.N."/>
            <person name="Al-Ramahi Y."/>
            <person name="Beloqui A."/>
            <person name="Lopez-Cortez N."/>
            <person name="Guazzaroni M.E."/>
            <person name="Heipieper H.J."/>
            <person name="Klages S."/>
            <person name="Kotsyurbenko O.R."/>
            <person name="Langer I."/>
            <person name="Nechitaylo T.Y."/>
            <person name="Lunsdorf H."/>
            <person name="Fernandez M."/>
            <person name="Juarez S."/>
            <person name="Ciordia S."/>
            <person name="Singer A."/>
            <person name="Kagan O."/>
            <person name="Egorova O."/>
            <person name="Petit P.A."/>
            <person name="Stogios P."/>
            <person name="Kim Y."/>
            <person name="Tchigvintsev A."/>
            <person name="Flick R."/>
            <person name="Denaro R."/>
            <person name="Genovese M."/>
            <person name="Albar J.P."/>
            <person name="Reva O.N."/>
            <person name="Martinez-Gomariz M."/>
            <person name="Tran H."/>
            <person name="Ferrer M."/>
            <person name="Savchenko A."/>
            <person name="Yakunin A.F."/>
            <person name="Yakimov M.M."/>
            <person name="Golyshina O.V."/>
            <person name="Reinhardt R."/>
            <person name="Golyshin P.N."/>
        </authorList>
    </citation>
    <scope>NUCLEOTIDE SEQUENCE [LARGE SCALE GENOMIC DNA]</scope>
</reference>
<dbReference type="STRING" id="698738.OLEAN_C03880"/>
<organism evidence="1 2">
    <name type="scientific">Oleispira antarctica RB-8</name>
    <dbReference type="NCBI Taxonomy" id="698738"/>
    <lineage>
        <taxon>Bacteria</taxon>
        <taxon>Pseudomonadati</taxon>
        <taxon>Pseudomonadota</taxon>
        <taxon>Gammaproteobacteria</taxon>
        <taxon>Oceanospirillales</taxon>
        <taxon>Oceanospirillaceae</taxon>
        <taxon>Oleispira</taxon>
    </lineage>
</organism>
<accession>R4YR43</accession>
<name>R4YR43_OLEAN</name>
<evidence type="ECO:0000313" key="1">
    <source>
        <dbReference type="EMBL" id="CCK74564.1"/>
    </source>
</evidence>
<gene>
    <name evidence="1" type="ORF">OLEAN_C03880</name>
</gene>
<dbReference type="AlphaFoldDB" id="R4YR43"/>
<keyword evidence="2" id="KW-1185">Reference proteome</keyword>